<organism evidence="2 3">
    <name type="scientific">Luteolibacter arcticus</name>
    <dbReference type="NCBI Taxonomy" id="1581411"/>
    <lineage>
        <taxon>Bacteria</taxon>
        <taxon>Pseudomonadati</taxon>
        <taxon>Verrucomicrobiota</taxon>
        <taxon>Verrucomicrobiia</taxon>
        <taxon>Verrucomicrobiales</taxon>
        <taxon>Verrucomicrobiaceae</taxon>
        <taxon>Luteolibacter</taxon>
    </lineage>
</organism>
<feature type="chain" id="PRO_5046153930" evidence="1">
    <location>
        <begin position="21"/>
        <end position="312"/>
    </location>
</feature>
<dbReference type="EMBL" id="JAPDDT010000007">
    <property type="protein sequence ID" value="MCW1924062.1"/>
    <property type="molecule type" value="Genomic_DNA"/>
</dbReference>
<accession>A0ABT3GKN7</accession>
<proteinExistence type="predicted"/>
<dbReference type="Proteomes" id="UP001320876">
    <property type="component" value="Unassembled WGS sequence"/>
</dbReference>
<evidence type="ECO:0000313" key="3">
    <source>
        <dbReference type="Proteomes" id="UP001320876"/>
    </source>
</evidence>
<evidence type="ECO:0000256" key="1">
    <source>
        <dbReference type="SAM" id="SignalP"/>
    </source>
</evidence>
<gene>
    <name evidence="2" type="ORF">OKA05_15955</name>
</gene>
<keyword evidence="1" id="KW-0732">Signal</keyword>
<feature type="signal peptide" evidence="1">
    <location>
        <begin position="1"/>
        <end position="20"/>
    </location>
</feature>
<sequence>MNTSSMVRLLASLFFGLLLAADLPAQAEPAALPISTIWLRRFDTGWCISVGQGGAGGVVYGSSGGDVASFPKGTVDFAALLEAARTRKIVDHEDPECVRVALRTPWDTSVAAKPLAMAADWDALCRQIQPHLRASNPERLNYLIKRNPMAKDLPEVPVKMRESPPKIPKPLRITFRRPGSEWLLMVRHDGSGTVTYGATRGDVAIFPKGTVAFAPLLEHAKSHALVEAADAASVEVTIGMSAGLPPAAESRDMTADWDAIARQIQPHLRAPNPDRLTQLMKEHPLAKDLPEVPVRILEIPPRSANLPPREAK</sequence>
<protein>
    <submittedName>
        <fullName evidence="2">Uncharacterized protein</fullName>
    </submittedName>
</protein>
<reference evidence="2 3" key="1">
    <citation type="submission" date="2022-10" db="EMBL/GenBank/DDBJ databases">
        <title>Luteolibacter arcticus strain CCTCC AB 2014275, whole genome shotgun sequencing project.</title>
        <authorList>
            <person name="Zhao G."/>
            <person name="Shen L."/>
        </authorList>
    </citation>
    <scope>NUCLEOTIDE SEQUENCE [LARGE SCALE GENOMIC DNA]</scope>
    <source>
        <strain evidence="2 3">CCTCC AB 2014275</strain>
    </source>
</reference>
<name>A0ABT3GKN7_9BACT</name>
<dbReference type="RefSeq" id="WP_264488170.1">
    <property type="nucleotide sequence ID" value="NZ_JAPDDT010000007.1"/>
</dbReference>
<comment type="caution">
    <text evidence="2">The sequence shown here is derived from an EMBL/GenBank/DDBJ whole genome shotgun (WGS) entry which is preliminary data.</text>
</comment>
<keyword evidence="3" id="KW-1185">Reference proteome</keyword>
<evidence type="ECO:0000313" key="2">
    <source>
        <dbReference type="EMBL" id="MCW1924062.1"/>
    </source>
</evidence>